<evidence type="ECO:0008006" key="3">
    <source>
        <dbReference type="Google" id="ProtNLM"/>
    </source>
</evidence>
<evidence type="ECO:0000313" key="1">
    <source>
        <dbReference type="EMBL" id="GGE55134.1"/>
    </source>
</evidence>
<proteinExistence type="predicted"/>
<dbReference type="SUPFAM" id="SSF54427">
    <property type="entry name" value="NTF2-like"/>
    <property type="match status" value="1"/>
</dbReference>
<dbReference type="EMBL" id="BMCP01000009">
    <property type="protein sequence ID" value="GGE55134.1"/>
    <property type="molecule type" value="Genomic_DNA"/>
</dbReference>
<dbReference type="RefSeq" id="WP_188411140.1">
    <property type="nucleotide sequence ID" value="NZ_BMCP01000009.1"/>
</dbReference>
<name>A0A8J2YNP8_9RHOB</name>
<dbReference type="Gene3D" id="3.10.450.50">
    <property type="match status" value="1"/>
</dbReference>
<dbReference type="InterPro" id="IPR032710">
    <property type="entry name" value="NTF2-like_dom_sf"/>
</dbReference>
<evidence type="ECO:0000313" key="2">
    <source>
        <dbReference type="Proteomes" id="UP000602745"/>
    </source>
</evidence>
<dbReference type="Proteomes" id="UP000602745">
    <property type="component" value="Unassembled WGS sequence"/>
</dbReference>
<dbReference type="AlphaFoldDB" id="A0A8J2YNP8"/>
<accession>A0A8J2YNP8</accession>
<reference evidence="1" key="2">
    <citation type="submission" date="2020-09" db="EMBL/GenBank/DDBJ databases">
        <authorList>
            <person name="Sun Q."/>
            <person name="Sedlacek I."/>
        </authorList>
    </citation>
    <scope>NUCLEOTIDE SEQUENCE</scope>
    <source>
        <strain evidence="1">CCM 7684</strain>
    </source>
</reference>
<organism evidence="1 2">
    <name type="scientific">Agaricicola taiwanensis</name>
    <dbReference type="NCBI Taxonomy" id="591372"/>
    <lineage>
        <taxon>Bacteria</taxon>
        <taxon>Pseudomonadati</taxon>
        <taxon>Pseudomonadota</taxon>
        <taxon>Alphaproteobacteria</taxon>
        <taxon>Rhodobacterales</taxon>
        <taxon>Paracoccaceae</taxon>
        <taxon>Agaricicola</taxon>
    </lineage>
</organism>
<gene>
    <name evidence="1" type="ORF">GCM10007276_35150</name>
</gene>
<reference evidence="1" key="1">
    <citation type="journal article" date="2014" name="Int. J. Syst. Evol. Microbiol.">
        <title>Complete genome sequence of Corynebacterium casei LMG S-19264T (=DSM 44701T), isolated from a smear-ripened cheese.</title>
        <authorList>
            <consortium name="US DOE Joint Genome Institute (JGI-PGF)"/>
            <person name="Walter F."/>
            <person name="Albersmeier A."/>
            <person name="Kalinowski J."/>
            <person name="Ruckert C."/>
        </authorList>
    </citation>
    <scope>NUCLEOTIDE SEQUENCE</scope>
    <source>
        <strain evidence="1">CCM 7684</strain>
    </source>
</reference>
<protein>
    <recommendedName>
        <fullName evidence="3">SnoaL-like domain-containing protein</fullName>
    </recommendedName>
</protein>
<keyword evidence="2" id="KW-1185">Reference proteome</keyword>
<comment type="caution">
    <text evidence="1">The sequence shown here is derived from an EMBL/GenBank/DDBJ whole genome shotgun (WGS) entry which is preliminary data.</text>
</comment>
<sequence>MSSVGHLEAFLGSMGNGDVEGAIEHVADNITLRSPIVPTPFEGKMDVANVLSQLLDTVDAFEPKMLLRDGANVVATLTIIFGDHVIDAFDHIHLNDDGLVESMTVAWRPLPAVVAVQQQLAPKLGGQAMQLVPLD</sequence>